<dbReference type="SUPFAM" id="SSF53474">
    <property type="entry name" value="alpha/beta-Hydrolases"/>
    <property type="match status" value="1"/>
</dbReference>
<dbReference type="GO" id="GO:0016787">
    <property type="term" value="F:hydrolase activity"/>
    <property type="evidence" value="ECO:0007669"/>
    <property type="project" value="UniProtKB-KW"/>
</dbReference>
<dbReference type="InterPro" id="IPR029058">
    <property type="entry name" value="AB_hydrolase_fold"/>
</dbReference>
<dbReference type="PANTHER" id="PTHR10794:SF39">
    <property type="entry name" value="PROTEIN ABHD15"/>
    <property type="match status" value="1"/>
</dbReference>
<evidence type="ECO:0000313" key="2">
    <source>
        <dbReference type="EMBL" id="KAK2111472.1"/>
    </source>
</evidence>
<dbReference type="EMBL" id="JASSZA010000005">
    <property type="protein sequence ID" value="KAK2111472.1"/>
    <property type="molecule type" value="Genomic_DNA"/>
</dbReference>
<reference evidence="2 3" key="1">
    <citation type="submission" date="2023-05" db="EMBL/GenBank/DDBJ databases">
        <title>B98-5 Cell Line De Novo Hybrid Assembly: An Optical Mapping Approach.</title>
        <authorList>
            <person name="Kananen K."/>
            <person name="Auerbach J.A."/>
            <person name="Kautto E."/>
            <person name="Blachly J.S."/>
        </authorList>
    </citation>
    <scope>NUCLEOTIDE SEQUENCE [LARGE SCALE GENOMIC DNA]</scope>
    <source>
        <strain evidence="2">B95-8</strain>
        <tissue evidence="2">Cell line</tissue>
    </source>
</reference>
<gene>
    <name evidence="2" type="primary">ABHD15_2</name>
    <name evidence="2" type="ORF">P7K49_011218</name>
</gene>
<organism evidence="2 3">
    <name type="scientific">Saguinus oedipus</name>
    <name type="common">Cotton-top tamarin</name>
    <name type="synonym">Oedipomidas oedipus</name>
    <dbReference type="NCBI Taxonomy" id="9490"/>
    <lineage>
        <taxon>Eukaryota</taxon>
        <taxon>Metazoa</taxon>
        <taxon>Chordata</taxon>
        <taxon>Craniata</taxon>
        <taxon>Vertebrata</taxon>
        <taxon>Euteleostomi</taxon>
        <taxon>Mammalia</taxon>
        <taxon>Eutheria</taxon>
        <taxon>Euarchontoglires</taxon>
        <taxon>Primates</taxon>
        <taxon>Haplorrhini</taxon>
        <taxon>Platyrrhini</taxon>
        <taxon>Cebidae</taxon>
        <taxon>Callitrichinae</taxon>
        <taxon>Saguinus</taxon>
    </lineage>
</organism>
<keyword evidence="2" id="KW-0378">Hydrolase</keyword>
<dbReference type="PANTHER" id="PTHR10794">
    <property type="entry name" value="ABHYDROLASE DOMAIN-CONTAINING PROTEIN"/>
    <property type="match status" value="1"/>
</dbReference>
<protein>
    <submittedName>
        <fullName evidence="2">Alpha/beta hydrolase domain-containing protein 15</fullName>
    </submittedName>
</protein>
<evidence type="ECO:0000256" key="1">
    <source>
        <dbReference type="ARBA" id="ARBA00010884"/>
    </source>
</evidence>
<evidence type="ECO:0000313" key="3">
    <source>
        <dbReference type="Proteomes" id="UP001266305"/>
    </source>
</evidence>
<sequence>MFSFFPLFPTFPTQRLDVRYATALEDTVDTSRLFRSRSLREFEEALFCHTKSFPISWDTYWDRNEPLRDVDEAAVPVLCICSVDDPVCGPPDHTLTTELFHSNPYFFLLLSRHGGHCGFLRQEPLPAWSHEVILESFRALTEFFRTEERMKGLSRRRASFLGGRRRGGALQRWEASSSSNLEEIFSWKRSYTR</sequence>
<dbReference type="InterPro" id="IPR050960">
    <property type="entry name" value="AB_hydrolase_4_sf"/>
</dbReference>
<comment type="caution">
    <text evidence="2">The sequence shown here is derived from an EMBL/GenBank/DDBJ whole genome shotgun (WGS) entry which is preliminary data.</text>
</comment>
<comment type="similarity">
    <text evidence="1">Belongs to the AB hydrolase superfamily. AB hydrolase 4 family.</text>
</comment>
<proteinExistence type="inferred from homology"/>
<accession>A0ABQ9VTI2</accession>
<dbReference type="Proteomes" id="UP001266305">
    <property type="component" value="Unassembled WGS sequence"/>
</dbReference>
<name>A0ABQ9VTI2_SAGOE</name>
<keyword evidence="3" id="KW-1185">Reference proteome</keyword>